<evidence type="ECO:0000313" key="3">
    <source>
        <dbReference type="Proteomes" id="UP000582837"/>
    </source>
</evidence>
<reference evidence="2 3" key="1">
    <citation type="submission" date="2020-08" db="EMBL/GenBank/DDBJ databases">
        <title>Genomic Encyclopedia of Type Strains, Phase IV (KMG-IV): sequencing the most valuable type-strain genomes for metagenomic binning, comparative biology and taxonomic classification.</title>
        <authorList>
            <person name="Goeker M."/>
        </authorList>
    </citation>
    <scope>NUCLEOTIDE SEQUENCE [LARGE SCALE GENOMIC DNA]</scope>
    <source>
        <strain evidence="2 3">DSM 29007</strain>
    </source>
</reference>
<keyword evidence="1" id="KW-0472">Membrane</keyword>
<keyword evidence="1" id="KW-0812">Transmembrane</keyword>
<gene>
    <name evidence="2" type="ORF">HNQ61_002886</name>
</gene>
<comment type="caution">
    <text evidence="2">The sequence shown here is derived from an EMBL/GenBank/DDBJ whole genome shotgun (WGS) entry which is preliminary data.</text>
</comment>
<dbReference type="RefSeq" id="WP_170033993.1">
    <property type="nucleotide sequence ID" value="NZ_JABDTL010000001.1"/>
</dbReference>
<organism evidence="2 3">
    <name type="scientific">Longimicrobium terrae</name>
    <dbReference type="NCBI Taxonomy" id="1639882"/>
    <lineage>
        <taxon>Bacteria</taxon>
        <taxon>Pseudomonadati</taxon>
        <taxon>Gemmatimonadota</taxon>
        <taxon>Longimicrobiia</taxon>
        <taxon>Longimicrobiales</taxon>
        <taxon>Longimicrobiaceae</taxon>
        <taxon>Longimicrobium</taxon>
    </lineage>
</organism>
<sequence>MAELHVNPGRTGDGPGGSEPALGDLIRALAQDSATLVRQEVALAKAELQDTVKSVARDIAMVAVGGVLALIGVLVLVAFLVIAVGDAVNEYWLGALIVGAVFLLIGGLLALSNIKKLKHESVTPTRTLETIKEDKQWLQSEIKQAKKDLA</sequence>
<dbReference type="InterPro" id="IPR009937">
    <property type="entry name" value="Phage_holin_3_6"/>
</dbReference>
<feature type="transmembrane region" description="Helical" evidence="1">
    <location>
        <begin position="59"/>
        <end position="85"/>
    </location>
</feature>
<keyword evidence="1" id="KW-1133">Transmembrane helix</keyword>
<dbReference type="Pfam" id="PF07332">
    <property type="entry name" value="Phage_holin_3_6"/>
    <property type="match status" value="1"/>
</dbReference>
<evidence type="ECO:0000313" key="2">
    <source>
        <dbReference type="EMBL" id="MBB6071262.1"/>
    </source>
</evidence>
<evidence type="ECO:0000256" key="1">
    <source>
        <dbReference type="SAM" id="Phobius"/>
    </source>
</evidence>
<protein>
    <submittedName>
        <fullName evidence="2">Putative membrane protein YqjE</fullName>
    </submittedName>
</protein>
<feature type="transmembrane region" description="Helical" evidence="1">
    <location>
        <begin position="91"/>
        <end position="111"/>
    </location>
</feature>
<dbReference type="Proteomes" id="UP000582837">
    <property type="component" value="Unassembled WGS sequence"/>
</dbReference>
<dbReference type="AlphaFoldDB" id="A0A841GZT4"/>
<dbReference type="EMBL" id="JACHIA010000007">
    <property type="protein sequence ID" value="MBB6071262.1"/>
    <property type="molecule type" value="Genomic_DNA"/>
</dbReference>
<accession>A0A841GZT4</accession>
<keyword evidence="3" id="KW-1185">Reference proteome</keyword>
<name>A0A841GZT4_9BACT</name>
<proteinExistence type="predicted"/>